<feature type="transmembrane region" description="Helical" evidence="8">
    <location>
        <begin position="68"/>
        <end position="86"/>
    </location>
</feature>
<dbReference type="PANTHER" id="PTHR21716">
    <property type="entry name" value="TRANSMEMBRANE PROTEIN"/>
    <property type="match status" value="1"/>
</dbReference>
<comment type="subcellular location">
    <subcellularLocation>
        <location evidence="1">Cell membrane</location>
        <topology evidence="1">Multi-pass membrane protein</topology>
    </subcellularLocation>
</comment>
<evidence type="ECO:0000256" key="8">
    <source>
        <dbReference type="SAM" id="Phobius"/>
    </source>
</evidence>
<keyword evidence="4" id="KW-1003">Cell membrane</keyword>
<evidence type="ECO:0000256" key="5">
    <source>
        <dbReference type="ARBA" id="ARBA00022692"/>
    </source>
</evidence>
<keyword evidence="7 8" id="KW-0472">Membrane</keyword>
<dbReference type="AlphaFoldDB" id="A0AA96ZXE3"/>
<dbReference type="GeneID" id="89228836"/>
<feature type="transmembrane region" description="Helical" evidence="8">
    <location>
        <begin position="271"/>
        <end position="292"/>
    </location>
</feature>
<comment type="similarity">
    <text evidence="2">Belongs to the autoinducer-2 exporter (AI-2E) (TC 2.A.86) family.</text>
</comment>
<feature type="transmembrane region" description="Helical" evidence="8">
    <location>
        <begin position="150"/>
        <end position="169"/>
    </location>
</feature>
<gene>
    <name evidence="9" type="primary">yhhT_2</name>
    <name evidence="9" type="ORF">MsAm2_14090</name>
</gene>
<evidence type="ECO:0000256" key="1">
    <source>
        <dbReference type="ARBA" id="ARBA00004651"/>
    </source>
</evidence>
<dbReference type="Pfam" id="PF01594">
    <property type="entry name" value="AI-2E_transport"/>
    <property type="match status" value="1"/>
</dbReference>
<feature type="transmembrane region" description="Helical" evidence="8">
    <location>
        <begin position="15"/>
        <end position="47"/>
    </location>
</feature>
<feature type="transmembrane region" description="Helical" evidence="8">
    <location>
        <begin position="304"/>
        <end position="329"/>
    </location>
</feature>
<accession>A0AA96ZXE3</accession>
<proteinExistence type="inferred from homology"/>
<evidence type="ECO:0000256" key="6">
    <source>
        <dbReference type="ARBA" id="ARBA00022989"/>
    </source>
</evidence>
<evidence type="ECO:0000256" key="2">
    <source>
        <dbReference type="ARBA" id="ARBA00009773"/>
    </source>
</evidence>
<keyword evidence="3" id="KW-0813">Transport</keyword>
<organism evidence="9 10">
    <name type="scientific">Methanolapillus ohkumae</name>
    <dbReference type="NCBI Taxonomy" id="3028298"/>
    <lineage>
        <taxon>Archaea</taxon>
        <taxon>Methanobacteriati</taxon>
        <taxon>Methanobacteriota</taxon>
        <taxon>Stenosarchaea group</taxon>
        <taxon>Methanomicrobia</taxon>
        <taxon>Methanosarcinales</taxon>
        <taxon>Methanosarcinaceae</taxon>
        <taxon>Methanolapillus</taxon>
    </lineage>
</organism>
<evidence type="ECO:0000256" key="7">
    <source>
        <dbReference type="ARBA" id="ARBA00023136"/>
    </source>
</evidence>
<keyword evidence="6 8" id="KW-1133">Transmembrane helix</keyword>
<feature type="transmembrane region" description="Helical" evidence="8">
    <location>
        <begin position="247"/>
        <end position="264"/>
    </location>
</feature>
<evidence type="ECO:0000256" key="3">
    <source>
        <dbReference type="ARBA" id="ARBA00022448"/>
    </source>
</evidence>
<feature type="transmembrane region" description="Helical" evidence="8">
    <location>
        <begin position="214"/>
        <end position="241"/>
    </location>
</feature>
<dbReference type="InterPro" id="IPR002549">
    <property type="entry name" value="AI-2E-like"/>
</dbReference>
<evidence type="ECO:0000256" key="4">
    <source>
        <dbReference type="ARBA" id="ARBA00022475"/>
    </source>
</evidence>
<protein>
    <submittedName>
        <fullName evidence="9">Transport protein YhhT</fullName>
    </submittedName>
</protein>
<keyword evidence="10" id="KW-1185">Reference proteome</keyword>
<name>A0AA96ZXE3_9EURY</name>
<reference evidence="9 10" key="1">
    <citation type="submission" date="2023-07" db="EMBL/GenBank/DDBJ databases">
        <title>Closed genome sequence of Methanosarcinaceae archaeon Am2.</title>
        <authorList>
            <person name="Poehlein A."/>
            <person name="Protasov E."/>
            <person name="Platt K."/>
            <person name="Reeh H."/>
            <person name="Daniel R."/>
            <person name="Brune A."/>
        </authorList>
    </citation>
    <scope>NUCLEOTIDE SEQUENCE [LARGE SCALE GENOMIC DNA]</scope>
    <source>
        <strain evidence="9 10">Am2</strain>
    </source>
</reference>
<dbReference type="Proteomes" id="UP001304970">
    <property type="component" value="Chromosome"/>
</dbReference>
<sequence length="359" mass="40105">MPISTNKNVWISMTAIFIILCLILATLFYFQEIFMILLLGLCLIAVVDKSIKFYNKHTVRLTKTQRRIGAVLVIVVLILAASFFVSTQMESFSDLFADMSDIQTMINEGIQFVLTALSILPDSIINAIDKFITSLLNSIFAALVQILSQAFYYIFGMILLYPIMFLLYFRDREKVKNIIISFVPEKFSASFTNTSTAILTQTNKFFVAKVIESICMATITSVGFLLLGIPGWLFLGILFGLLNNVPYIGPVIATIPPFLIGLAIGWQTALLVIVVSIIAQAVDNYYLVPYMISDKVSVSPFTTVILVLVFSQLFGALGMILSIPFYIVFKIILTESYNQLIQMFPDKNIKPTGTESISD</sequence>
<dbReference type="PANTHER" id="PTHR21716:SF53">
    <property type="entry name" value="PERMEASE PERM-RELATED"/>
    <property type="match status" value="1"/>
</dbReference>
<dbReference type="RefSeq" id="WP_338097569.1">
    <property type="nucleotide sequence ID" value="NZ_CP131061.1"/>
</dbReference>
<evidence type="ECO:0000313" key="9">
    <source>
        <dbReference type="EMBL" id="WNY27606.1"/>
    </source>
</evidence>
<keyword evidence="5 8" id="KW-0812">Transmembrane</keyword>
<dbReference type="EMBL" id="CP131061">
    <property type="protein sequence ID" value="WNY27606.1"/>
    <property type="molecule type" value="Genomic_DNA"/>
</dbReference>
<evidence type="ECO:0000313" key="10">
    <source>
        <dbReference type="Proteomes" id="UP001304970"/>
    </source>
</evidence>
<dbReference type="GO" id="GO:0005886">
    <property type="term" value="C:plasma membrane"/>
    <property type="evidence" value="ECO:0007669"/>
    <property type="project" value="UniProtKB-SubCell"/>
</dbReference>